<dbReference type="Gene3D" id="3.40.50.1820">
    <property type="entry name" value="alpha/beta hydrolase"/>
    <property type="match status" value="1"/>
</dbReference>
<keyword evidence="2 5" id="KW-0378">Hydrolase</keyword>
<reference evidence="5 6" key="1">
    <citation type="submission" date="2024-09" db="EMBL/GenBank/DDBJ databases">
        <authorList>
            <person name="Sun Q."/>
            <person name="Mori K."/>
        </authorList>
    </citation>
    <scope>NUCLEOTIDE SEQUENCE [LARGE SCALE GENOMIC DNA]</scope>
    <source>
        <strain evidence="5 6">CCM 7609</strain>
    </source>
</reference>
<accession>A0ABV6F070</accession>
<evidence type="ECO:0000313" key="6">
    <source>
        <dbReference type="Proteomes" id="UP001589766"/>
    </source>
</evidence>
<gene>
    <name evidence="5" type="ORF">ACFFIO_00125</name>
</gene>
<comment type="caution">
    <text evidence="5">The sequence shown here is derived from an EMBL/GenBank/DDBJ whole genome shotgun (WGS) entry which is preliminary data.</text>
</comment>
<sequence length="511" mass="55643">MTAGVAGDPRTFARPAEVLASGVCTHRAGAEARLLDGTRITDHWFELPLDHARPEGARIRVYAREYVSGTDPDSAAPLDSSAEDGAAGAQDGLPWLLFLQGGPGGKGVRQAQLGGWMKEASQRFRILMLDQRGTGLSTPANRNTLPLIGTPEEQADYLVHFRAPSIVQDAELIRLMLGAEPWTVFGQSFGGFCALSYLSWHPEGMSRALITGGLAPLDGPADRVYRATYQRMRARNEEYFGRFPEDRQILGRVYDAVRAGETGAALSVVLPDGSPVTVGRVQMLGMFLGGNTRMDQLHYLLQEAFERVPSAAGTFTEALTHTLTDTFLHGLYQQVSRATNPLYLVMHESIYAQPAQVSHAQPGSPPAAQLAPPPEDATATAWAAQRVLRSFSDLADFDPDRTAHPLLTGEMVFDWYADLDPALRPLQSVTEELARRTDWGPLYDPKALAANTVPTAAAVYTHDVYVDRDLSLETASRVQGLTVWETDAFHHDGIGDDGPGILRRLLEMTGP</sequence>
<dbReference type="PANTHER" id="PTHR43248">
    <property type="entry name" value="2-SUCCINYL-6-HYDROXY-2,4-CYCLOHEXADIENE-1-CARBOXYLATE SYNTHASE"/>
    <property type="match status" value="1"/>
</dbReference>
<name>A0ABV6F070_9MICC</name>
<evidence type="ECO:0000256" key="2">
    <source>
        <dbReference type="ARBA" id="ARBA00022801"/>
    </source>
</evidence>
<evidence type="ECO:0000256" key="3">
    <source>
        <dbReference type="SAM" id="MobiDB-lite"/>
    </source>
</evidence>
<dbReference type="InterPro" id="IPR002410">
    <property type="entry name" value="Peptidase_S33"/>
</dbReference>
<dbReference type="GO" id="GO:0016787">
    <property type="term" value="F:hydrolase activity"/>
    <property type="evidence" value="ECO:0007669"/>
    <property type="project" value="UniProtKB-KW"/>
</dbReference>
<dbReference type="InterPro" id="IPR000073">
    <property type="entry name" value="AB_hydrolase_1"/>
</dbReference>
<dbReference type="InterPro" id="IPR029058">
    <property type="entry name" value="AB_hydrolase_fold"/>
</dbReference>
<dbReference type="EMBL" id="JBHLWH010000001">
    <property type="protein sequence ID" value="MFC0246910.1"/>
    <property type="molecule type" value="Genomic_DNA"/>
</dbReference>
<evidence type="ECO:0000256" key="1">
    <source>
        <dbReference type="ARBA" id="ARBA00010088"/>
    </source>
</evidence>
<protein>
    <submittedName>
        <fullName evidence="5">Alpha/beta fold hydrolase</fullName>
    </submittedName>
</protein>
<dbReference type="PRINTS" id="PR00793">
    <property type="entry name" value="PROAMNOPTASE"/>
</dbReference>
<dbReference type="Proteomes" id="UP001589766">
    <property type="component" value="Unassembled WGS sequence"/>
</dbReference>
<organism evidence="5 6">
    <name type="scientific">Citricoccus parietis</name>
    <dbReference type="NCBI Taxonomy" id="592307"/>
    <lineage>
        <taxon>Bacteria</taxon>
        <taxon>Bacillati</taxon>
        <taxon>Actinomycetota</taxon>
        <taxon>Actinomycetes</taxon>
        <taxon>Micrococcales</taxon>
        <taxon>Micrococcaceae</taxon>
        <taxon>Citricoccus</taxon>
    </lineage>
</organism>
<dbReference type="Pfam" id="PF00561">
    <property type="entry name" value="Abhydrolase_1"/>
    <property type="match status" value="1"/>
</dbReference>
<dbReference type="InterPro" id="IPR051601">
    <property type="entry name" value="Serine_prot/Carboxylest_S33"/>
</dbReference>
<dbReference type="SUPFAM" id="SSF53474">
    <property type="entry name" value="alpha/beta-Hydrolases"/>
    <property type="match status" value="1"/>
</dbReference>
<dbReference type="PANTHER" id="PTHR43248:SF2">
    <property type="entry name" value="PROLYL AMINOPEPTIDASE"/>
    <property type="match status" value="1"/>
</dbReference>
<evidence type="ECO:0000313" key="5">
    <source>
        <dbReference type="EMBL" id="MFC0246910.1"/>
    </source>
</evidence>
<feature type="domain" description="AB hydrolase-1" evidence="4">
    <location>
        <begin position="94"/>
        <end position="237"/>
    </location>
</feature>
<keyword evidence="6" id="KW-1185">Reference proteome</keyword>
<evidence type="ECO:0000259" key="4">
    <source>
        <dbReference type="Pfam" id="PF00561"/>
    </source>
</evidence>
<comment type="similarity">
    <text evidence="1">Belongs to the peptidase S33 family.</text>
</comment>
<feature type="region of interest" description="Disordered" evidence="3">
    <location>
        <begin position="356"/>
        <end position="376"/>
    </location>
</feature>
<proteinExistence type="inferred from homology"/>